<dbReference type="InterPro" id="IPR036663">
    <property type="entry name" value="Fumarylacetoacetase_C_sf"/>
</dbReference>
<dbReference type="Proteomes" id="UP000590647">
    <property type="component" value="Unassembled WGS sequence"/>
</dbReference>
<dbReference type="PANTHER" id="PTHR11820">
    <property type="entry name" value="ACYLPYRUVASE"/>
    <property type="match status" value="1"/>
</dbReference>
<dbReference type="InterPro" id="IPR011234">
    <property type="entry name" value="Fumarylacetoacetase-like_C"/>
</dbReference>
<evidence type="ECO:0000313" key="3">
    <source>
        <dbReference type="EMBL" id="MBB5799306.1"/>
    </source>
</evidence>
<dbReference type="SUPFAM" id="SSF56529">
    <property type="entry name" value="FAH"/>
    <property type="match status" value="1"/>
</dbReference>
<sequence length="309" mass="33844">MAFSLATLRVAGSPTPALSINGRSWALADVVPEVLQPDPSRGLMNVFDHWERTEPLLVDAAGRLAAGVDTTRPLPAPATLEDVLTPLQYPRKVVLTGANYYEHMRGDAGHSDWEKETKVPLFFLKPPTTTLVGPGRTVRYPEQSEKLDYEIELALVIGKKARHLTPENAMECVAGYAVAIDLSARDWQRHPKHVAKFDLFGGKAFDDSCPLGPGIVPARFVQHDDLRLRFWLNGELKQDASTKDMIWSIPEQLVGITEHLTLEPGDIVSTGTPAGVGLATGEWMKPGDLMEGEITGLGRLSVEIVKSHD</sequence>
<protein>
    <submittedName>
        <fullName evidence="3">2-keto-4-pentenoate hydratase/2-oxohepta-3-ene-1,7-dioic acid hydratase in catechol pathway</fullName>
    </submittedName>
</protein>
<dbReference type="GO" id="GO:0003824">
    <property type="term" value="F:catalytic activity"/>
    <property type="evidence" value="ECO:0007669"/>
    <property type="project" value="InterPro"/>
</dbReference>
<keyword evidence="4" id="KW-1185">Reference proteome</keyword>
<dbReference type="Gene3D" id="3.90.850.10">
    <property type="entry name" value="Fumarylacetoacetase-like, C-terminal domain"/>
    <property type="match status" value="1"/>
</dbReference>
<evidence type="ECO:0000256" key="1">
    <source>
        <dbReference type="ARBA" id="ARBA00022723"/>
    </source>
</evidence>
<dbReference type="EMBL" id="JACHNE010000001">
    <property type="protein sequence ID" value="MBB5799306.1"/>
    <property type="molecule type" value="Genomic_DNA"/>
</dbReference>
<proteinExistence type="predicted"/>
<organism evidence="3 4">
    <name type="scientific">Streptomyces caelestis</name>
    <dbReference type="NCBI Taxonomy" id="36816"/>
    <lineage>
        <taxon>Bacteria</taxon>
        <taxon>Bacillati</taxon>
        <taxon>Actinomycetota</taxon>
        <taxon>Actinomycetes</taxon>
        <taxon>Kitasatosporales</taxon>
        <taxon>Streptomycetaceae</taxon>
        <taxon>Streptomyces</taxon>
    </lineage>
</organism>
<feature type="domain" description="Fumarylacetoacetase-like C-terminal" evidence="2">
    <location>
        <begin position="92"/>
        <end position="304"/>
    </location>
</feature>
<comment type="caution">
    <text evidence="3">The sequence shown here is derived from an EMBL/GenBank/DDBJ whole genome shotgun (WGS) entry which is preliminary data.</text>
</comment>
<dbReference type="AlphaFoldDB" id="A0A7W9HC74"/>
<reference evidence="3 4" key="1">
    <citation type="submission" date="2020-08" db="EMBL/GenBank/DDBJ databases">
        <title>Sequencing the genomes of 1000 actinobacteria strains.</title>
        <authorList>
            <person name="Klenk H.-P."/>
        </authorList>
    </citation>
    <scope>NUCLEOTIDE SEQUENCE [LARGE SCALE GENOMIC DNA]</scope>
    <source>
        <strain evidence="3 4">DSM 40084</strain>
    </source>
</reference>
<dbReference type="GO" id="GO:0046872">
    <property type="term" value="F:metal ion binding"/>
    <property type="evidence" value="ECO:0007669"/>
    <property type="project" value="UniProtKB-KW"/>
</dbReference>
<accession>A0A7W9HC74</accession>
<name>A0A7W9HC74_9ACTN</name>
<dbReference type="RefSeq" id="WP_184991539.1">
    <property type="nucleotide sequence ID" value="NZ_JACHNE010000001.1"/>
</dbReference>
<evidence type="ECO:0000313" key="4">
    <source>
        <dbReference type="Proteomes" id="UP000590647"/>
    </source>
</evidence>
<dbReference type="PANTHER" id="PTHR11820:SF112">
    <property type="entry name" value="FUMARYLACETOACETATE HYDROLASE FAMILY PROTEIN (AFU_ORTHOLOGUE AFUA_1G02370)-RELATED"/>
    <property type="match status" value="1"/>
</dbReference>
<keyword evidence="1" id="KW-0479">Metal-binding</keyword>
<evidence type="ECO:0000259" key="2">
    <source>
        <dbReference type="Pfam" id="PF01557"/>
    </source>
</evidence>
<gene>
    <name evidence="3" type="ORF">HDA41_007270</name>
</gene>
<dbReference type="Pfam" id="PF01557">
    <property type="entry name" value="FAA_hydrolase"/>
    <property type="match status" value="1"/>
</dbReference>